<accession>A0A6J5LBS8</accession>
<dbReference type="EMBL" id="LR796233">
    <property type="protein sequence ID" value="CAB4129169.1"/>
    <property type="molecule type" value="Genomic_DNA"/>
</dbReference>
<evidence type="ECO:0000313" key="2">
    <source>
        <dbReference type="EMBL" id="CAB4129169.1"/>
    </source>
</evidence>
<protein>
    <submittedName>
        <fullName evidence="2">Uncharacterized protein</fullName>
    </submittedName>
</protein>
<name>A0A6J5LBS8_9CAUD</name>
<evidence type="ECO:0000256" key="1">
    <source>
        <dbReference type="SAM" id="MobiDB-lite"/>
    </source>
</evidence>
<gene>
    <name evidence="2" type="ORF">UFOVP112_267</name>
</gene>
<feature type="region of interest" description="Disordered" evidence="1">
    <location>
        <begin position="109"/>
        <end position="140"/>
    </location>
</feature>
<reference evidence="2" key="1">
    <citation type="submission" date="2020-04" db="EMBL/GenBank/DDBJ databases">
        <authorList>
            <person name="Chiriac C."/>
            <person name="Salcher M."/>
            <person name="Ghai R."/>
            <person name="Kavagutti S V."/>
        </authorList>
    </citation>
    <scope>NUCLEOTIDE SEQUENCE</scope>
</reference>
<proteinExistence type="predicted"/>
<sequence>MRIRDIILESDLEFEAIEDEADSRGDSALITALEWLRNEAEQSSAVTPRVKVDTVIERVRNIPGNEAFNYAALEGAREHNDVVKSLIKDIKDDDKTGSKYVYLALPENTIDNSDPLGAQGAPAGDPAKVVSSMAKRAASK</sequence>
<organism evidence="2">
    <name type="scientific">uncultured Caudovirales phage</name>
    <dbReference type="NCBI Taxonomy" id="2100421"/>
    <lineage>
        <taxon>Viruses</taxon>
        <taxon>Duplodnaviria</taxon>
        <taxon>Heunggongvirae</taxon>
        <taxon>Uroviricota</taxon>
        <taxon>Caudoviricetes</taxon>
        <taxon>Peduoviridae</taxon>
        <taxon>Maltschvirus</taxon>
        <taxon>Maltschvirus maltsch</taxon>
    </lineage>
</organism>